<feature type="transmembrane region" description="Helical" evidence="1">
    <location>
        <begin position="337"/>
        <end position="359"/>
    </location>
</feature>
<sequence>MSPILFALLALLPYLIAADGPTGGDRLGAGSCPGSPPNVNETSRYAAKEMLVYSPFKPYWKFNVPNRTKADAENCWVVADCLFEAAGESRKQQFGATALVMGLNPPTIKDIAWPERRLIYVTKSLPWPVEMLALALGLVPHPTGNKSDTRFKGSDGAVVARYAWSMGRSRIRLCIGAAAVALTGCYAGLTTMEVFSKRSALGCVAPIFVLVWHIIALVPAVIHQIFGSLRRQRFRRRPFQSSGSPQSRPYRNDGILQEISGMDLAERPQALQRQLHIDGNDEQDEYYQDHREGKIVSAVQGATEDWPVQMAWGIYYIAGTLVFTSIMAVTVPELVVWVLLGLATAGCSKILALFLCLVYEETGVTPGGTVIPFPSSDGDGNAGVGISR</sequence>
<keyword evidence="1" id="KW-1133">Transmembrane helix</keyword>
<dbReference type="Proteomes" id="UP001521785">
    <property type="component" value="Unassembled WGS sequence"/>
</dbReference>
<gene>
    <name evidence="3" type="ORF">SLS60_005161</name>
</gene>
<keyword evidence="1" id="KW-0812">Transmembrane</keyword>
<reference evidence="3 4" key="1">
    <citation type="submission" date="2024-02" db="EMBL/GenBank/DDBJ databases">
        <title>De novo assembly and annotation of 12 fungi associated with fruit tree decline syndrome in Ontario, Canada.</title>
        <authorList>
            <person name="Sulman M."/>
            <person name="Ellouze W."/>
            <person name="Ilyukhin E."/>
        </authorList>
    </citation>
    <scope>NUCLEOTIDE SEQUENCE [LARGE SCALE GENOMIC DNA]</scope>
    <source>
        <strain evidence="3 4">M42-189</strain>
    </source>
</reference>
<keyword evidence="4" id="KW-1185">Reference proteome</keyword>
<proteinExistence type="predicted"/>
<evidence type="ECO:0000256" key="2">
    <source>
        <dbReference type="SAM" id="SignalP"/>
    </source>
</evidence>
<protein>
    <submittedName>
        <fullName evidence="3">Uncharacterized protein</fullName>
    </submittedName>
</protein>
<keyword evidence="2" id="KW-0732">Signal</keyword>
<comment type="caution">
    <text evidence="3">The sequence shown here is derived from an EMBL/GenBank/DDBJ whole genome shotgun (WGS) entry which is preliminary data.</text>
</comment>
<feature type="transmembrane region" description="Helical" evidence="1">
    <location>
        <begin position="313"/>
        <end position="331"/>
    </location>
</feature>
<evidence type="ECO:0000313" key="4">
    <source>
        <dbReference type="Proteomes" id="UP001521785"/>
    </source>
</evidence>
<evidence type="ECO:0000313" key="3">
    <source>
        <dbReference type="EMBL" id="KAL1603573.1"/>
    </source>
</evidence>
<feature type="chain" id="PRO_5045673804" evidence="2">
    <location>
        <begin position="19"/>
        <end position="388"/>
    </location>
</feature>
<dbReference type="EMBL" id="JAKJXO020000006">
    <property type="protein sequence ID" value="KAL1603573.1"/>
    <property type="molecule type" value="Genomic_DNA"/>
</dbReference>
<feature type="signal peptide" evidence="2">
    <location>
        <begin position="1"/>
        <end position="18"/>
    </location>
</feature>
<evidence type="ECO:0000256" key="1">
    <source>
        <dbReference type="SAM" id="Phobius"/>
    </source>
</evidence>
<feature type="transmembrane region" description="Helical" evidence="1">
    <location>
        <begin position="204"/>
        <end position="226"/>
    </location>
</feature>
<accession>A0ABR3RH10</accession>
<organism evidence="3 4">
    <name type="scientific">Paraconiothyrium brasiliense</name>
    <dbReference type="NCBI Taxonomy" id="300254"/>
    <lineage>
        <taxon>Eukaryota</taxon>
        <taxon>Fungi</taxon>
        <taxon>Dikarya</taxon>
        <taxon>Ascomycota</taxon>
        <taxon>Pezizomycotina</taxon>
        <taxon>Dothideomycetes</taxon>
        <taxon>Pleosporomycetidae</taxon>
        <taxon>Pleosporales</taxon>
        <taxon>Massarineae</taxon>
        <taxon>Didymosphaeriaceae</taxon>
        <taxon>Paraconiothyrium</taxon>
    </lineage>
</organism>
<keyword evidence="1" id="KW-0472">Membrane</keyword>
<name>A0ABR3RH10_9PLEO</name>